<keyword evidence="2" id="KW-1185">Reference proteome</keyword>
<dbReference type="RefSeq" id="WP_147752457.1">
    <property type="nucleotide sequence ID" value="NZ_BPQG01000004.1"/>
</dbReference>
<dbReference type="Proteomes" id="UP001055117">
    <property type="component" value="Unassembled WGS sequence"/>
</dbReference>
<gene>
    <name evidence="1" type="ORF">AFCDBAGC_0220</name>
</gene>
<evidence type="ECO:0000313" key="1">
    <source>
        <dbReference type="EMBL" id="GJD42384.1"/>
    </source>
</evidence>
<sequence>MHQAAAKFEVLPSREGLASHRGAASVDTHHLGQTLRTVYEGSVDKQPIPDSQVDLLLRLRQKERDLRRSA</sequence>
<evidence type="ECO:0000313" key="2">
    <source>
        <dbReference type="Proteomes" id="UP001055117"/>
    </source>
</evidence>
<protein>
    <recommendedName>
        <fullName evidence="3">Anti-sigma factor NepR domain-containing protein</fullName>
    </recommendedName>
</protein>
<evidence type="ECO:0008006" key="3">
    <source>
        <dbReference type="Google" id="ProtNLM"/>
    </source>
</evidence>
<dbReference type="EMBL" id="BPQG01000004">
    <property type="protein sequence ID" value="GJD42384.1"/>
    <property type="molecule type" value="Genomic_DNA"/>
</dbReference>
<name>A0ABQ4QBC9_9HYPH</name>
<comment type="caution">
    <text evidence="1">The sequence shown here is derived from an EMBL/GenBank/DDBJ whole genome shotgun (WGS) entry which is preliminary data.</text>
</comment>
<reference evidence="1 2" key="1">
    <citation type="journal article" date="2021" name="Front. Microbiol.">
        <title>Comprehensive Comparative Genomics and Phenotyping of Methylobacterium Species.</title>
        <authorList>
            <person name="Alessa O."/>
            <person name="Ogura Y."/>
            <person name="Fujitani Y."/>
            <person name="Takami H."/>
            <person name="Hayashi T."/>
            <person name="Sahin N."/>
            <person name="Tani A."/>
        </authorList>
    </citation>
    <scope>NUCLEOTIDE SEQUENCE [LARGE SCALE GENOMIC DNA]</scope>
    <source>
        <strain evidence="1 2">DSM 23679</strain>
    </source>
</reference>
<proteinExistence type="predicted"/>
<organism evidence="1 2">
    <name type="scientific">Methylobacterium cerastii</name>
    <dbReference type="NCBI Taxonomy" id="932741"/>
    <lineage>
        <taxon>Bacteria</taxon>
        <taxon>Pseudomonadati</taxon>
        <taxon>Pseudomonadota</taxon>
        <taxon>Alphaproteobacteria</taxon>
        <taxon>Hyphomicrobiales</taxon>
        <taxon>Methylobacteriaceae</taxon>
        <taxon>Methylobacterium</taxon>
    </lineage>
</organism>
<accession>A0ABQ4QBC9</accession>